<reference evidence="1 2" key="1">
    <citation type="submission" date="2019-10" db="EMBL/GenBank/DDBJ databases">
        <authorList>
            <person name="Karimi E."/>
        </authorList>
    </citation>
    <scope>NUCLEOTIDE SEQUENCE [LARGE SCALE GENOMIC DNA]</scope>
    <source>
        <strain evidence="1">Maribacter sp. 151</strain>
    </source>
</reference>
<evidence type="ECO:0000313" key="1">
    <source>
        <dbReference type="EMBL" id="VXC32569.1"/>
    </source>
</evidence>
<protein>
    <submittedName>
        <fullName evidence="1">Uncharacterized protein</fullName>
    </submittedName>
</protein>
<dbReference type="AlphaFoldDB" id="A0A653XRR5"/>
<keyword evidence="2" id="KW-1185">Reference proteome</keyword>
<accession>A0A653XRR5</accession>
<proteinExistence type="predicted"/>
<name>A0A653XRR5_9FLAO</name>
<evidence type="ECO:0000313" key="2">
    <source>
        <dbReference type="Proteomes" id="UP000430202"/>
    </source>
</evidence>
<gene>
    <name evidence="1" type="ORF">MARI151_60670</name>
</gene>
<dbReference type="Proteomes" id="UP000430202">
    <property type="component" value="Unassembled WGS sequence"/>
</dbReference>
<organism evidence="1 2">
    <name type="scientific">Maribacter litoralis</name>
    <dbReference type="NCBI Taxonomy" id="2059726"/>
    <lineage>
        <taxon>Bacteria</taxon>
        <taxon>Pseudomonadati</taxon>
        <taxon>Bacteroidota</taxon>
        <taxon>Flavobacteriia</taxon>
        <taxon>Flavobacteriales</taxon>
        <taxon>Flavobacteriaceae</taxon>
        <taxon>Maribacter</taxon>
    </lineage>
</organism>
<dbReference type="EMBL" id="CABWLR010000006">
    <property type="protein sequence ID" value="VXC32569.1"/>
    <property type="molecule type" value="Genomic_DNA"/>
</dbReference>
<sequence>MFSSDFDKLVLCCCLQEDIDKIKNSSKYNFIKLMPVLNGDDLNISI</sequence>